<feature type="compositionally biased region" description="Polar residues" evidence="1">
    <location>
        <begin position="44"/>
        <end position="59"/>
    </location>
</feature>
<dbReference type="Proteomes" id="UP000311382">
    <property type="component" value="Unassembled WGS sequence"/>
</dbReference>
<sequence length="272" mass="28551">MWGEGKGRGPEQGERRHETLSGARHKRQAPRGGKSGGDGAGGSCCSQHSPAPLEQQHQCNPRKPLLPPPRRNSPPPPSRPGAQNAAHLGAHSSNPTLAHATAAPPPFPRRRTPTLVLTPPLALSPPRPSPPSPSPLPCLMGASSFSLHSCYLVNHPWLDCAAVDRVGERGRSRDGAHGEHTLAPVGPLFDCVLRRQELESPSEGVEGRGARALQGRSHSSPAGRTDALPLGQGAPPPPPPLPLSSLLPSLSRLLHPCSTCETPGPPLPRMLS</sequence>
<reference evidence="2 3" key="1">
    <citation type="submission" date="2019-03" db="EMBL/GenBank/DDBJ databases">
        <title>Rhodosporidium diobovatum UCD-FST 08-225 genome sequencing, assembly, and annotation.</title>
        <authorList>
            <person name="Fakankun I.U."/>
            <person name="Fristensky B."/>
            <person name="Levin D.B."/>
        </authorList>
    </citation>
    <scope>NUCLEOTIDE SEQUENCE [LARGE SCALE GENOMIC DNA]</scope>
    <source>
        <strain evidence="2 3">UCD-FST 08-225</strain>
    </source>
</reference>
<keyword evidence="3" id="KW-1185">Reference proteome</keyword>
<evidence type="ECO:0000313" key="3">
    <source>
        <dbReference type="Proteomes" id="UP000311382"/>
    </source>
</evidence>
<evidence type="ECO:0000313" key="2">
    <source>
        <dbReference type="EMBL" id="TNY18515.1"/>
    </source>
</evidence>
<gene>
    <name evidence="2" type="ORF">DMC30DRAFT_51005</name>
</gene>
<organism evidence="2 3">
    <name type="scientific">Rhodotorula diobovata</name>
    <dbReference type="NCBI Taxonomy" id="5288"/>
    <lineage>
        <taxon>Eukaryota</taxon>
        <taxon>Fungi</taxon>
        <taxon>Dikarya</taxon>
        <taxon>Basidiomycota</taxon>
        <taxon>Pucciniomycotina</taxon>
        <taxon>Microbotryomycetes</taxon>
        <taxon>Sporidiobolales</taxon>
        <taxon>Sporidiobolaceae</taxon>
        <taxon>Rhodotorula</taxon>
    </lineage>
</organism>
<feature type="compositionally biased region" description="Pro residues" evidence="1">
    <location>
        <begin position="64"/>
        <end position="79"/>
    </location>
</feature>
<evidence type="ECO:0000256" key="1">
    <source>
        <dbReference type="SAM" id="MobiDB-lite"/>
    </source>
</evidence>
<name>A0A5C5FPG3_9BASI</name>
<feature type="compositionally biased region" description="Gly residues" evidence="1">
    <location>
        <begin position="33"/>
        <end position="42"/>
    </location>
</feature>
<feature type="region of interest" description="Disordered" evidence="1">
    <location>
        <begin position="199"/>
        <end position="247"/>
    </location>
</feature>
<proteinExistence type="predicted"/>
<dbReference type="AlphaFoldDB" id="A0A5C5FPG3"/>
<comment type="caution">
    <text evidence="2">The sequence shown here is derived from an EMBL/GenBank/DDBJ whole genome shotgun (WGS) entry which is preliminary data.</text>
</comment>
<protein>
    <submittedName>
        <fullName evidence="2">Uncharacterized protein</fullName>
    </submittedName>
</protein>
<feature type="compositionally biased region" description="Pro residues" evidence="1">
    <location>
        <begin position="122"/>
        <end position="133"/>
    </location>
</feature>
<feature type="compositionally biased region" description="Basic and acidic residues" evidence="1">
    <location>
        <begin position="1"/>
        <end position="19"/>
    </location>
</feature>
<accession>A0A5C5FPG3</accession>
<feature type="region of interest" description="Disordered" evidence="1">
    <location>
        <begin position="1"/>
        <end position="133"/>
    </location>
</feature>
<dbReference type="EMBL" id="SOZI01000135">
    <property type="protein sequence ID" value="TNY18515.1"/>
    <property type="molecule type" value="Genomic_DNA"/>
</dbReference>